<evidence type="ECO:0000259" key="2">
    <source>
        <dbReference type="Pfam" id="PF03078"/>
    </source>
</evidence>
<feature type="region of interest" description="Disordered" evidence="1">
    <location>
        <begin position="1"/>
        <end position="57"/>
    </location>
</feature>
<reference evidence="4" key="1">
    <citation type="submission" date="2023-07" db="EMBL/GenBank/DDBJ databases">
        <title>A chromosome-level genome assembly of Lolium multiflorum.</title>
        <authorList>
            <person name="Chen Y."/>
            <person name="Copetti D."/>
            <person name="Kolliker R."/>
            <person name="Studer B."/>
        </authorList>
    </citation>
    <scope>NUCLEOTIDE SEQUENCE</scope>
    <source>
        <strain evidence="4">02402/16</strain>
        <tissue evidence="4">Leaf</tissue>
    </source>
</reference>
<feature type="domain" description="Arabidopsis retrotransposon Orf1 C-terminal" evidence="2">
    <location>
        <begin position="464"/>
        <end position="622"/>
    </location>
</feature>
<evidence type="ECO:0000256" key="1">
    <source>
        <dbReference type="SAM" id="MobiDB-lite"/>
    </source>
</evidence>
<dbReference type="Pfam" id="PF03732">
    <property type="entry name" value="Retrotrans_gag"/>
    <property type="match status" value="1"/>
</dbReference>
<evidence type="ECO:0008006" key="6">
    <source>
        <dbReference type="Google" id="ProtNLM"/>
    </source>
</evidence>
<evidence type="ECO:0000259" key="3">
    <source>
        <dbReference type="Pfam" id="PF03732"/>
    </source>
</evidence>
<name>A0AAD8S748_LOLMU</name>
<proteinExistence type="predicted"/>
<gene>
    <name evidence="4" type="ORF">QYE76_063763</name>
</gene>
<evidence type="ECO:0000313" key="4">
    <source>
        <dbReference type="EMBL" id="KAK1645958.1"/>
    </source>
</evidence>
<accession>A0AAD8S748</accession>
<feature type="compositionally biased region" description="Polar residues" evidence="1">
    <location>
        <begin position="13"/>
        <end position="27"/>
    </location>
</feature>
<dbReference type="InterPro" id="IPR004312">
    <property type="entry name" value="ATHILA_Orf1_C"/>
</dbReference>
<feature type="compositionally biased region" description="Polar residues" evidence="1">
    <location>
        <begin position="85"/>
        <end position="105"/>
    </location>
</feature>
<dbReference type="AlphaFoldDB" id="A0AAD8S748"/>
<dbReference type="Pfam" id="PF03078">
    <property type="entry name" value="ATHILA"/>
    <property type="match status" value="1"/>
</dbReference>
<feature type="domain" description="Retrotransposon gag" evidence="3">
    <location>
        <begin position="217"/>
        <end position="310"/>
    </location>
</feature>
<comment type="caution">
    <text evidence="4">The sequence shown here is derived from an EMBL/GenBank/DDBJ whole genome shotgun (WGS) entry which is preliminary data.</text>
</comment>
<feature type="compositionally biased region" description="Polar residues" evidence="1">
    <location>
        <begin position="46"/>
        <end position="57"/>
    </location>
</feature>
<feature type="region of interest" description="Disordered" evidence="1">
    <location>
        <begin position="85"/>
        <end position="107"/>
    </location>
</feature>
<evidence type="ECO:0000313" key="5">
    <source>
        <dbReference type="Proteomes" id="UP001231189"/>
    </source>
</evidence>
<protein>
    <recommendedName>
        <fullName evidence="6">Retrotransposon gag domain-containing protein</fullName>
    </recommendedName>
</protein>
<sequence length="783" mass="88055">MGKPRDTKIAILPSTTRKGTTLSTSAALDSPSVIDKLVSPPHASRAGTSAESENSHNIDNVSAVLDDSGSLGSFLDATIAKSRQIENTETPNAATPVNSPESVDYSSDDLDEDYVELDNDFIEKCKATTDARKIKKLLAEHAVRYKPSPDPKFATSPINIRDKDYDFSLDLSHIAIVEKTPFCGTEKESDVEHMTELSTLSGVFSDDVKMRTYFVAKIFPFSLKDDAKTWYNNLPPGSIKSPTDLRDVFFRKYFPASAQHAALQRIYNFDQEDGEKLPEAWARFCSLIRAQPDHDLEKHDLLDIFYSGLTIESRAYLDSCAGCVFRKRTPDDAEELLAKIGRNHDDWSTPEPTPTPIVKKRGMIKLNDEDMREAKKSLKEKGIKPEDVKNLPPIEDICETIPPSSMIEKGKMKKFKFGELFKKATTSTGRPSRASTQIRRSYNEDVIAPSFAPEEDHGAPNASSFPCYEFLTNAGILDDFFTLVNRAGLATYVGDERGQYYRLTKVFVESFKFHNTEYEPTVAFKIYDIPVTMKLEEFCFALGIAPVGTARRIDDNPRDLLELYRGITGDDCRTIQRGKIRNIQLPAIKYFAYYIGTSILGRENTSNISSYHLAFLNVALTGETPYHLGSLIARRLSSRGPIFGGTIASRILTHLDIPLDSNDVPLTPRKLDIAAMKSHHFVTTNSTIDNIVYKMLFADGNEKEIPLPQQGLFNIDRQSWSLTKEVVEEHMKIQEFHQQHDSENVEPSYDYTVTYPDVSSSTYMEPGRSSSYYEDTTSWGPWE</sequence>
<dbReference type="InterPro" id="IPR005162">
    <property type="entry name" value="Retrotrans_gag_dom"/>
</dbReference>
<dbReference type="PANTHER" id="PTHR33223:SF11">
    <property type="entry name" value="ELEMENT PROTEIN, PUTATIVE-RELATED"/>
    <property type="match status" value="1"/>
</dbReference>
<dbReference type="EMBL" id="JAUUTY010000004">
    <property type="protein sequence ID" value="KAK1645958.1"/>
    <property type="molecule type" value="Genomic_DNA"/>
</dbReference>
<dbReference type="Proteomes" id="UP001231189">
    <property type="component" value="Unassembled WGS sequence"/>
</dbReference>
<dbReference type="PANTHER" id="PTHR33223">
    <property type="entry name" value="CCHC-TYPE DOMAIN-CONTAINING PROTEIN"/>
    <property type="match status" value="1"/>
</dbReference>
<organism evidence="4 5">
    <name type="scientific">Lolium multiflorum</name>
    <name type="common">Italian ryegrass</name>
    <name type="synonym">Lolium perenne subsp. multiflorum</name>
    <dbReference type="NCBI Taxonomy" id="4521"/>
    <lineage>
        <taxon>Eukaryota</taxon>
        <taxon>Viridiplantae</taxon>
        <taxon>Streptophyta</taxon>
        <taxon>Embryophyta</taxon>
        <taxon>Tracheophyta</taxon>
        <taxon>Spermatophyta</taxon>
        <taxon>Magnoliopsida</taxon>
        <taxon>Liliopsida</taxon>
        <taxon>Poales</taxon>
        <taxon>Poaceae</taxon>
        <taxon>BOP clade</taxon>
        <taxon>Pooideae</taxon>
        <taxon>Poodae</taxon>
        <taxon>Poeae</taxon>
        <taxon>Poeae Chloroplast Group 2 (Poeae type)</taxon>
        <taxon>Loliodinae</taxon>
        <taxon>Loliinae</taxon>
        <taxon>Lolium</taxon>
    </lineage>
</organism>
<feature type="region of interest" description="Disordered" evidence="1">
    <location>
        <begin position="760"/>
        <end position="783"/>
    </location>
</feature>
<keyword evidence="5" id="KW-1185">Reference proteome</keyword>